<name>A0A923HQD9_9BURK</name>
<evidence type="ECO:0000313" key="1">
    <source>
        <dbReference type="EMBL" id="MBC3882658.1"/>
    </source>
</evidence>
<dbReference type="Proteomes" id="UP000627446">
    <property type="component" value="Unassembled WGS sequence"/>
</dbReference>
<gene>
    <name evidence="1" type="ORF">H8K36_14810</name>
</gene>
<dbReference type="AlphaFoldDB" id="A0A923HQD9"/>
<evidence type="ECO:0008006" key="3">
    <source>
        <dbReference type="Google" id="ProtNLM"/>
    </source>
</evidence>
<evidence type="ECO:0000313" key="2">
    <source>
        <dbReference type="Proteomes" id="UP000627446"/>
    </source>
</evidence>
<comment type="caution">
    <text evidence="1">The sequence shown here is derived from an EMBL/GenBank/DDBJ whole genome shotgun (WGS) entry which is preliminary data.</text>
</comment>
<accession>A0A923HQD9</accession>
<proteinExistence type="predicted"/>
<dbReference type="RefSeq" id="WP_186917272.1">
    <property type="nucleotide sequence ID" value="NZ_JACOFZ010000006.1"/>
</dbReference>
<sequence length="299" mass="34624">MHIQFKTGFRRFITFILVTACLSPITLLRAETRTESNNLRILDLENSGDPIGKYVTEVLRLAIKKSSVNYVISKMPAVTTPQVRLIEEMSHNRGDLDVMWTMTSDERETQLLPIRIPIDKGLMGWRISFINAELRESMKAIKDIKQLAKFKAGQGYFWPDTTILRHNGLPVVTGTAAALPSMLQQRRFDYFPRSIIEIWNEQNNHPEYVREIDSNIVLHYPTALYFFVAPEQKKLADDIKRGLELAITDGSFEQLFNQYCKPFIVKANMKNRVILELKNPLIQQSKLPLQRPELWFDPT</sequence>
<protein>
    <recommendedName>
        <fullName evidence="3">Solute-binding protein family 3/N-terminal domain-containing protein</fullName>
    </recommendedName>
</protein>
<organism evidence="1 2">
    <name type="scientific">Undibacterium nitidum</name>
    <dbReference type="NCBI Taxonomy" id="2762298"/>
    <lineage>
        <taxon>Bacteria</taxon>
        <taxon>Pseudomonadati</taxon>
        <taxon>Pseudomonadota</taxon>
        <taxon>Betaproteobacteria</taxon>
        <taxon>Burkholderiales</taxon>
        <taxon>Oxalobacteraceae</taxon>
        <taxon>Undibacterium</taxon>
    </lineage>
</organism>
<reference evidence="1" key="1">
    <citation type="submission" date="2020-08" db="EMBL/GenBank/DDBJ databases">
        <title>Novel species isolated from subtropical streams in China.</title>
        <authorList>
            <person name="Lu H."/>
        </authorList>
    </citation>
    <scope>NUCLEOTIDE SEQUENCE</scope>
    <source>
        <strain evidence="1">LX22W</strain>
    </source>
</reference>
<keyword evidence="2" id="KW-1185">Reference proteome</keyword>
<dbReference type="EMBL" id="JACOFZ010000006">
    <property type="protein sequence ID" value="MBC3882658.1"/>
    <property type="molecule type" value="Genomic_DNA"/>
</dbReference>
<dbReference type="SUPFAM" id="SSF53850">
    <property type="entry name" value="Periplasmic binding protein-like II"/>
    <property type="match status" value="1"/>
</dbReference>